<keyword evidence="2" id="KW-0732">Signal</keyword>
<evidence type="ECO:0000313" key="4">
    <source>
        <dbReference type="Proteomes" id="UP000216339"/>
    </source>
</evidence>
<evidence type="ECO:0008006" key="5">
    <source>
        <dbReference type="Google" id="ProtNLM"/>
    </source>
</evidence>
<dbReference type="AlphaFoldDB" id="A0A271J1I0"/>
<dbReference type="Gene3D" id="2.60.120.380">
    <property type="match status" value="1"/>
</dbReference>
<keyword evidence="4" id="KW-1185">Reference proteome</keyword>
<evidence type="ECO:0000256" key="2">
    <source>
        <dbReference type="SAM" id="SignalP"/>
    </source>
</evidence>
<dbReference type="RefSeq" id="WP_095511023.1">
    <property type="nucleotide sequence ID" value="NZ_MQWD01000001.1"/>
</dbReference>
<dbReference type="Proteomes" id="UP000216339">
    <property type="component" value="Unassembled WGS sequence"/>
</dbReference>
<protein>
    <recommendedName>
        <fullName evidence="5">Peptidase C-terminal archaeal/bacterial domain-containing protein</fullName>
    </recommendedName>
</protein>
<evidence type="ECO:0000313" key="3">
    <source>
        <dbReference type="EMBL" id="PAP77352.1"/>
    </source>
</evidence>
<evidence type="ECO:0000256" key="1">
    <source>
        <dbReference type="SAM" id="MobiDB-lite"/>
    </source>
</evidence>
<proteinExistence type="predicted"/>
<feature type="region of interest" description="Disordered" evidence="1">
    <location>
        <begin position="24"/>
        <end position="51"/>
    </location>
</feature>
<accession>A0A271J1I0</accession>
<dbReference type="EMBL" id="MQWD01000001">
    <property type="protein sequence ID" value="PAP77352.1"/>
    <property type="molecule type" value="Genomic_DNA"/>
</dbReference>
<feature type="signal peptide" evidence="2">
    <location>
        <begin position="1"/>
        <end position="19"/>
    </location>
</feature>
<sequence length="162" mass="16972">MRRPSLLFAAVLLAACGGASDDAPPADAIAPADTAGPETTRHGGSLEDGDETLQTGEYLERFEVVARAGQWIRAEVVSGDFDPYLLILSPSGEQTDVDDSVEGNTSMTEAVLAVAEGGEWTVVVTTYEPGETGDFDLTIEVWDEQPPGAVPTETPADTTSTV</sequence>
<name>A0A271J1I0_9BACT</name>
<dbReference type="OrthoDB" id="1492459at2"/>
<feature type="compositionally biased region" description="Low complexity" evidence="1">
    <location>
        <begin position="24"/>
        <end position="37"/>
    </location>
</feature>
<dbReference type="PROSITE" id="PS51257">
    <property type="entry name" value="PROKAR_LIPOPROTEIN"/>
    <property type="match status" value="1"/>
</dbReference>
<feature type="chain" id="PRO_5012063297" description="Peptidase C-terminal archaeal/bacterial domain-containing protein" evidence="2">
    <location>
        <begin position="20"/>
        <end position="162"/>
    </location>
</feature>
<reference evidence="3 4" key="1">
    <citation type="submission" date="2016-11" db="EMBL/GenBank/DDBJ databases">
        <title>Study of marine rhodopsin-containing bacteria.</title>
        <authorList>
            <person name="Yoshizawa S."/>
            <person name="Kumagai Y."/>
            <person name="Kogure K."/>
        </authorList>
    </citation>
    <scope>NUCLEOTIDE SEQUENCE [LARGE SCALE GENOMIC DNA]</scope>
    <source>
        <strain evidence="3 4">SAORIC-28</strain>
    </source>
</reference>
<gene>
    <name evidence="3" type="ORF">BSZ37_13365</name>
</gene>
<comment type="caution">
    <text evidence="3">The sequence shown here is derived from an EMBL/GenBank/DDBJ whole genome shotgun (WGS) entry which is preliminary data.</text>
</comment>
<organism evidence="3 4">
    <name type="scientific">Rubrivirga marina</name>
    <dbReference type="NCBI Taxonomy" id="1196024"/>
    <lineage>
        <taxon>Bacteria</taxon>
        <taxon>Pseudomonadati</taxon>
        <taxon>Rhodothermota</taxon>
        <taxon>Rhodothermia</taxon>
        <taxon>Rhodothermales</taxon>
        <taxon>Rubricoccaceae</taxon>
        <taxon>Rubrivirga</taxon>
    </lineage>
</organism>